<feature type="domain" description="Thil AANH" evidence="4">
    <location>
        <begin position="18"/>
        <end position="163"/>
    </location>
</feature>
<keyword evidence="6" id="KW-0489">Methyltransferase</keyword>
<evidence type="ECO:0000256" key="2">
    <source>
        <dbReference type="ARBA" id="ARBA00022840"/>
    </source>
</evidence>
<dbReference type="PANTHER" id="PTHR11933">
    <property type="entry name" value="TRNA 5-METHYLAMINOMETHYL-2-THIOURIDYLATE -METHYLTRANSFERASE"/>
    <property type="match status" value="1"/>
</dbReference>
<dbReference type="EMBL" id="UOGI01000242">
    <property type="protein sequence ID" value="VAX34023.1"/>
    <property type="molecule type" value="Genomic_DNA"/>
</dbReference>
<gene>
    <name evidence="6" type="ORF">MNBD_NITROSPIRAE03-91</name>
</gene>
<evidence type="ECO:0000256" key="1">
    <source>
        <dbReference type="ARBA" id="ARBA00022741"/>
    </source>
</evidence>
<proteinExistence type="predicted"/>
<accession>A0A3B1DB01</accession>
<keyword evidence="3" id="KW-0472">Membrane</keyword>
<keyword evidence="3" id="KW-1133">Transmembrane helix</keyword>
<dbReference type="GO" id="GO:0004810">
    <property type="term" value="F:CCA tRNA nucleotidyltransferase activity"/>
    <property type="evidence" value="ECO:0007669"/>
    <property type="project" value="InterPro"/>
</dbReference>
<evidence type="ECO:0000259" key="5">
    <source>
        <dbReference type="Pfam" id="PF18297"/>
    </source>
</evidence>
<protein>
    <submittedName>
        <fullName evidence="6">tRNA (5-methylaminomethyl-2-thiouridylate)-methyltransferase</fullName>
        <ecNumber evidence="6">2.1.1.61</ecNumber>
    </submittedName>
</protein>
<name>A0A3B1DB01_9ZZZZ</name>
<sequence length="369" mass="40302">METDKEKRGLNISRAGKAKAVALLSGGLDSTLAILVLLRQGIDVTAITFLTHFGCDITDSSSCSHNPMPVAKEFGFRVKLSHLADKFIEIVKNPGFGHGKNMNPCIDCRILMLRESKVFMDLIGADFLVTGEVLGQRPMSQRKECFPLVDREAGVEGLVLRPLSAKLLPPTMAELKGLVDREGLHDFNGRTRRPQMNLAAELGLTDYPSPAGGCLLTEPSYACRLRDLLKYNSTPELRDLHLLRVGRHFRTSPECKIIVGRNEAENEKIIALASSEDTLMSVEDIGSPTTIITGRVSDNEIMTAASLTARYSDAKHLSHVEVTVSTLRGISYKLRCIPATDDLIEGCRVANGKILAGQPSKESVCLSKT</sequence>
<dbReference type="Pfam" id="PF18297">
    <property type="entry name" value="NFACT-R_2"/>
    <property type="match status" value="1"/>
</dbReference>
<dbReference type="Gene3D" id="3.40.50.620">
    <property type="entry name" value="HUPs"/>
    <property type="match status" value="1"/>
</dbReference>
<dbReference type="GO" id="GO:0004808">
    <property type="term" value="F:tRNA (5-methylaminomethyl-2-thiouridylate)(34)-methyltransferase activity"/>
    <property type="evidence" value="ECO:0007669"/>
    <property type="project" value="UniProtKB-EC"/>
</dbReference>
<dbReference type="GO" id="GO:0005524">
    <property type="term" value="F:ATP binding"/>
    <property type="evidence" value="ECO:0007669"/>
    <property type="project" value="UniProtKB-KW"/>
</dbReference>
<keyword evidence="1" id="KW-0547">Nucleotide-binding</keyword>
<dbReference type="AlphaFoldDB" id="A0A3B1DB01"/>
<dbReference type="EC" id="2.1.1.61" evidence="6"/>
<dbReference type="InterPro" id="IPR014729">
    <property type="entry name" value="Rossmann-like_a/b/a_fold"/>
</dbReference>
<dbReference type="PANTHER" id="PTHR11933:SF6">
    <property type="entry name" value="THIL AANH DOMAIN-CONTAINING PROTEIN"/>
    <property type="match status" value="1"/>
</dbReference>
<organism evidence="6">
    <name type="scientific">hydrothermal vent metagenome</name>
    <dbReference type="NCBI Taxonomy" id="652676"/>
    <lineage>
        <taxon>unclassified sequences</taxon>
        <taxon>metagenomes</taxon>
        <taxon>ecological metagenomes</taxon>
    </lineage>
</organism>
<feature type="domain" description="NFACT protein RNA binding" evidence="5">
    <location>
        <begin position="246"/>
        <end position="342"/>
    </location>
</feature>
<dbReference type="InterPro" id="IPR020536">
    <property type="entry name" value="ThiI_AANH"/>
</dbReference>
<feature type="transmembrane region" description="Helical" evidence="3">
    <location>
        <begin position="20"/>
        <end position="38"/>
    </location>
</feature>
<dbReference type="GO" id="GO:0032259">
    <property type="term" value="P:methylation"/>
    <property type="evidence" value="ECO:0007669"/>
    <property type="project" value="UniProtKB-KW"/>
</dbReference>
<keyword evidence="2" id="KW-0067">ATP-binding</keyword>
<keyword evidence="3" id="KW-0812">Transmembrane</keyword>
<evidence type="ECO:0000256" key="3">
    <source>
        <dbReference type="SAM" id="Phobius"/>
    </source>
</evidence>
<dbReference type="InterPro" id="IPR059101">
    <property type="entry name" value="NFACT-R_2"/>
</dbReference>
<keyword evidence="6" id="KW-0808">Transferase</keyword>
<dbReference type="Pfam" id="PF02568">
    <property type="entry name" value="ThiI"/>
    <property type="match status" value="1"/>
</dbReference>
<reference evidence="6" key="1">
    <citation type="submission" date="2018-06" db="EMBL/GenBank/DDBJ databases">
        <authorList>
            <person name="Zhirakovskaya E."/>
        </authorList>
    </citation>
    <scope>NUCLEOTIDE SEQUENCE</scope>
</reference>
<dbReference type="SUPFAM" id="SSF52402">
    <property type="entry name" value="Adenine nucleotide alpha hydrolases-like"/>
    <property type="match status" value="1"/>
</dbReference>
<evidence type="ECO:0000259" key="4">
    <source>
        <dbReference type="Pfam" id="PF02568"/>
    </source>
</evidence>
<evidence type="ECO:0000313" key="6">
    <source>
        <dbReference type="EMBL" id="VAX34023.1"/>
    </source>
</evidence>